<name>A0A0F9X9S6_9ZZZZ</name>
<sequence length="294" mass="30815">MTLRTIPILGSDGTTQRSMVLDVIAGISWPPYKMAFGAENAAILVSAARPLPVIDSNQSTDDFDTGVEADTRAVTGLVSAEDGGGVLVGSANPLATHIRDSGGTELGTSASPFFVALSDGTSIFDIDVLSKHVVMIDALHHHIHNEMAFSVCHIFDAVAAGANADLRITVPVGKELHLTFSVAAILKSRISIYEGTTFSADGTVVASFNKRRSSGLSTSVIIRHTPTVDVLGLQFEGPMLIPAGAKINQSAGGAGTGRDEWDLKEGDHLVRVTNNGSQESDTGICLAWYEVDVG</sequence>
<evidence type="ECO:0000313" key="1">
    <source>
        <dbReference type="EMBL" id="KKN88358.1"/>
    </source>
</evidence>
<dbReference type="AlphaFoldDB" id="A0A0F9X9S6"/>
<dbReference type="EMBL" id="LAZR01000129">
    <property type="protein sequence ID" value="KKN88358.1"/>
    <property type="molecule type" value="Genomic_DNA"/>
</dbReference>
<comment type="caution">
    <text evidence="1">The sequence shown here is derived from an EMBL/GenBank/DDBJ whole genome shotgun (WGS) entry which is preliminary data.</text>
</comment>
<accession>A0A0F9X9S6</accession>
<reference evidence="1" key="1">
    <citation type="journal article" date="2015" name="Nature">
        <title>Complex archaea that bridge the gap between prokaryotes and eukaryotes.</title>
        <authorList>
            <person name="Spang A."/>
            <person name="Saw J.H."/>
            <person name="Jorgensen S.L."/>
            <person name="Zaremba-Niedzwiedzka K."/>
            <person name="Martijn J."/>
            <person name="Lind A.E."/>
            <person name="van Eijk R."/>
            <person name="Schleper C."/>
            <person name="Guy L."/>
            <person name="Ettema T.J."/>
        </authorList>
    </citation>
    <scope>NUCLEOTIDE SEQUENCE</scope>
</reference>
<proteinExistence type="predicted"/>
<organism evidence="1">
    <name type="scientific">marine sediment metagenome</name>
    <dbReference type="NCBI Taxonomy" id="412755"/>
    <lineage>
        <taxon>unclassified sequences</taxon>
        <taxon>metagenomes</taxon>
        <taxon>ecological metagenomes</taxon>
    </lineage>
</organism>
<gene>
    <name evidence="1" type="ORF">LCGC14_0249210</name>
</gene>
<protein>
    <submittedName>
        <fullName evidence="1">Uncharacterized protein</fullName>
    </submittedName>
</protein>